<keyword evidence="1" id="KW-0732">Signal</keyword>
<feature type="domain" description="Abnormal cell migration protein 18-like fibronectin type I" evidence="2">
    <location>
        <begin position="277"/>
        <end position="343"/>
    </location>
</feature>
<evidence type="ECO:0000313" key="3">
    <source>
        <dbReference type="EnsemblMetazoa" id="CJA11447a.1"/>
    </source>
</evidence>
<feature type="domain" description="Abnormal cell migration protein 18-like fibronectin type I" evidence="2">
    <location>
        <begin position="200"/>
        <end position="271"/>
    </location>
</feature>
<organism evidence="3 4">
    <name type="scientific">Caenorhabditis japonica</name>
    <dbReference type="NCBI Taxonomy" id="281687"/>
    <lineage>
        <taxon>Eukaryota</taxon>
        <taxon>Metazoa</taxon>
        <taxon>Ecdysozoa</taxon>
        <taxon>Nematoda</taxon>
        <taxon>Chromadorea</taxon>
        <taxon>Rhabditida</taxon>
        <taxon>Rhabditina</taxon>
        <taxon>Rhabditomorpha</taxon>
        <taxon>Rhabditoidea</taxon>
        <taxon>Rhabditidae</taxon>
        <taxon>Peloderinae</taxon>
        <taxon>Caenorhabditis</taxon>
    </lineage>
</organism>
<dbReference type="Pfam" id="PF23003">
    <property type="entry name" value="Fn1_2"/>
    <property type="match status" value="3"/>
</dbReference>
<dbReference type="PANTHER" id="PTHR35572">
    <property type="entry name" value="PROTEIN CBG04538-RELATED"/>
    <property type="match status" value="1"/>
</dbReference>
<dbReference type="InterPro" id="IPR055119">
    <property type="entry name" value="Mig18_Fn1"/>
</dbReference>
<accession>A0A8R1DV47</accession>
<evidence type="ECO:0000256" key="1">
    <source>
        <dbReference type="SAM" id="SignalP"/>
    </source>
</evidence>
<dbReference type="InterPro" id="IPR040282">
    <property type="entry name" value="Mig-18-like"/>
</dbReference>
<dbReference type="Proteomes" id="UP000005237">
    <property type="component" value="Unassembled WGS sequence"/>
</dbReference>
<evidence type="ECO:0000259" key="2">
    <source>
        <dbReference type="Pfam" id="PF23003"/>
    </source>
</evidence>
<feature type="signal peptide" evidence="1">
    <location>
        <begin position="1"/>
        <end position="17"/>
    </location>
</feature>
<protein>
    <recommendedName>
        <fullName evidence="2">Abnormal cell migration protein 18-like fibronectin type I domain-containing protein</fullName>
    </recommendedName>
</protein>
<feature type="chain" id="PRO_5035946894" description="Abnormal cell migration protein 18-like fibronectin type I domain-containing protein" evidence="1">
    <location>
        <begin position="18"/>
        <end position="461"/>
    </location>
</feature>
<reference evidence="4" key="1">
    <citation type="submission" date="2010-08" db="EMBL/GenBank/DDBJ databases">
        <authorList>
            <consortium name="Caenorhabditis japonica Sequencing Consortium"/>
            <person name="Wilson R.K."/>
        </authorList>
    </citation>
    <scope>NUCLEOTIDE SEQUENCE [LARGE SCALE GENOMIC DNA]</scope>
    <source>
        <strain evidence="4">DF5081</strain>
    </source>
</reference>
<dbReference type="AlphaFoldDB" id="A0A8R1DV47"/>
<evidence type="ECO:0000313" key="4">
    <source>
        <dbReference type="Proteomes" id="UP000005237"/>
    </source>
</evidence>
<proteinExistence type="predicted"/>
<keyword evidence="4" id="KW-1185">Reference proteome</keyword>
<dbReference type="EnsemblMetazoa" id="CJA11447a.1">
    <property type="protein sequence ID" value="CJA11447a.1"/>
    <property type="gene ID" value="WBGene00130651"/>
</dbReference>
<reference evidence="3" key="2">
    <citation type="submission" date="2022-06" db="UniProtKB">
        <authorList>
            <consortium name="EnsemblMetazoa"/>
        </authorList>
    </citation>
    <scope>IDENTIFICATION</scope>
    <source>
        <strain evidence="3">DF5081</strain>
    </source>
</reference>
<sequence length="461" mass="52407">MLLTMMCILLFPYSSISRKQTIREKKKRKDISVVAYASLRPVLLFLSSEEQRFFSPSICNGKKGERAAIKRTETETVGHTYRKEEEEEEVSWNMMQNSFVLLLSIILCISTSTAFLADKGAARSRCWTSGNGRAAQWWQEGDEVTRGKFFYACRRGQLEPLGCLSSDEKKVPLGHTFQQDGYEFICQLGSDGYLEFGYNACVGADGRTYQKGETWTDAKNTYYFRCRDDGRVVKTTIEGCIAHDKQRRVPLGQTDDFNGYTYKCQQKTSGVVQMCSVGCIHDGVKYTIGQQYRDNDYLFYCKLQGGKCTKQCIGCVANGQNLYDGQRYKRDGTTYQCEIRPGKRSHRAVGCSIVENGRDVNKVIGCRWYEQNPDWKIEKTCETDGDNRAKVTTVGCIYKYKGFDRIFLEPGRYTIWNLPKQKEVVGLACRPTGDGAELSVFDVSRLDQLTAGLTYDMPRGK</sequence>
<feature type="domain" description="Abnormal cell migration protein 18-like fibronectin type I" evidence="2">
    <location>
        <begin position="138"/>
        <end position="192"/>
    </location>
</feature>
<name>A0A8R1DV47_CAEJA</name>
<dbReference type="PANTHER" id="PTHR35572:SF4">
    <property type="entry name" value="PROTEIN CBG15747"/>
    <property type="match status" value="1"/>
</dbReference>